<dbReference type="GO" id="GO:0016740">
    <property type="term" value="F:transferase activity"/>
    <property type="evidence" value="ECO:0007669"/>
    <property type="project" value="UniProtKB-KW"/>
</dbReference>
<keyword evidence="8" id="KW-0460">Magnesium</keyword>
<evidence type="ECO:0000256" key="3">
    <source>
        <dbReference type="ARBA" id="ARBA00016337"/>
    </source>
</evidence>
<reference evidence="11 12" key="1">
    <citation type="submission" date="2023-11" db="EMBL/GenBank/DDBJ databases">
        <title>Genome sequence of Microbacterium rhizosphaerae KACC 19337.</title>
        <authorList>
            <person name="Choi H."/>
            <person name="Kim S."/>
            <person name="Kim Y."/>
            <person name="Kwon S.-W."/>
            <person name="Heo J."/>
        </authorList>
    </citation>
    <scope>NUCLEOTIDE SEQUENCE [LARGE SCALE GENOMIC DNA]</scope>
    <source>
        <strain evidence="11 12">KACC 19337</strain>
    </source>
</reference>
<protein>
    <recommendedName>
        <fullName evidence="3">FAD:protein FMN transferase</fullName>
        <ecNumber evidence="2">2.7.1.180</ecNumber>
    </recommendedName>
    <alternativeName>
        <fullName evidence="9">Flavin transferase</fullName>
    </alternativeName>
</protein>
<organism evidence="11 12">
    <name type="scientific">Microbacterium rhizosphaerae</name>
    <dbReference type="NCBI Taxonomy" id="1678237"/>
    <lineage>
        <taxon>Bacteria</taxon>
        <taxon>Bacillati</taxon>
        <taxon>Actinomycetota</taxon>
        <taxon>Actinomycetes</taxon>
        <taxon>Micrococcales</taxon>
        <taxon>Microbacteriaceae</taxon>
        <taxon>Microbacterium</taxon>
    </lineage>
</organism>
<evidence type="ECO:0000256" key="1">
    <source>
        <dbReference type="ARBA" id="ARBA00001946"/>
    </source>
</evidence>
<evidence type="ECO:0000256" key="4">
    <source>
        <dbReference type="ARBA" id="ARBA00022630"/>
    </source>
</evidence>
<sequence length="256" mass="26435">MIPQDAPHAAVEHVWGTVVSVQTVGTPQPDAVGAFFAELHEIDRIFSPYRPDSEISRIADGQLTIGAADPLVQEVAARCAAYEGETGGLFSAYWRGCFDPTGLVKGWAIDRAAARHLEPLVDGVTIGAIGVDAGGDVLVFTHPDLDRTWNIGIADPRRPGAVIATVPLRNGAIATSGIAERGAHILDPRTGSAATGVASATVVASTLEIADVWATASVVAGFDAPLPPHGTVLLVAEDGRIRRGISGVEVSVGSPS</sequence>
<dbReference type="EMBL" id="CP139368">
    <property type="protein sequence ID" value="WPR88189.1"/>
    <property type="molecule type" value="Genomic_DNA"/>
</dbReference>
<dbReference type="EC" id="2.7.1.180" evidence="2"/>
<evidence type="ECO:0000256" key="9">
    <source>
        <dbReference type="ARBA" id="ARBA00031306"/>
    </source>
</evidence>
<evidence type="ECO:0000256" key="6">
    <source>
        <dbReference type="ARBA" id="ARBA00022723"/>
    </source>
</evidence>
<evidence type="ECO:0000256" key="2">
    <source>
        <dbReference type="ARBA" id="ARBA00011955"/>
    </source>
</evidence>
<keyword evidence="7" id="KW-0274">FAD</keyword>
<dbReference type="PANTHER" id="PTHR30040:SF2">
    <property type="entry name" value="FAD:PROTEIN FMN TRANSFERASE"/>
    <property type="match status" value="1"/>
</dbReference>
<evidence type="ECO:0000256" key="10">
    <source>
        <dbReference type="ARBA" id="ARBA00048540"/>
    </source>
</evidence>
<accession>A0ABZ0SJB3</accession>
<keyword evidence="6" id="KW-0479">Metal-binding</keyword>
<keyword evidence="5 11" id="KW-0808">Transferase</keyword>
<keyword evidence="12" id="KW-1185">Reference proteome</keyword>
<gene>
    <name evidence="11" type="ORF">SM116_10370</name>
</gene>
<dbReference type="Proteomes" id="UP001323798">
    <property type="component" value="Chromosome"/>
</dbReference>
<dbReference type="InterPro" id="IPR003374">
    <property type="entry name" value="ApbE-like_sf"/>
</dbReference>
<comment type="catalytic activity">
    <reaction evidence="10">
        <text>L-threonyl-[protein] + FAD = FMN-L-threonyl-[protein] + AMP + H(+)</text>
        <dbReference type="Rhea" id="RHEA:36847"/>
        <dbReference type="Rhea" id="RHEA-COMP:11060"/>
        <dbReference type="Rhea" id="RHEA-COMP:11061"/>
        <dbReference type="ChEBI" id="CHEBI:15378"/>
        <dbReference type="ChEBI" id="CHEBI:30013"/>
        <dbReference type="ChEBI" id="CHEBI:57692"/>
        <dbReference type="ChEBI" id="CHEBI:74257"/>
        <dbReference type="ChEBI" id="CHEBI:456215"/>
        <dbReference type="EC" id="2.7.1.180"/>
    </reaction>
</comment>
<evidence type="ECO:0000313" key="11">
    <source>
        <dbReference type="EMBL" id="WPR88189.1"/>
    </source>
</evidence>
<dbReference type="RefSeq" id="WP_320940910.1">
    <property type="nucleotide sequence ID" value="NZ_BAABEU010000010.1"/>
</dbReference>
<dbReference type="Pfam" id="PF02424">
    <property type="entry name" value="ApbE"/>
    <property type="match status" value="2"/>
</dbReference>
<dbReference type="InterPro" id="IPR024932">
    <property type="entry name" value="ApbE"/>
</dbReference>
<name>A0ABZ0SJB3_9MICO</name>
<proteinExistence type="predicted"/>
<keyword evidence="4" id="KW-0285">Flavoprotein</keyword>
<comment type="cofactor">
    <cofactor evidence="1">
        <name>Mg(2+)</name>
        <dbReference type="ChEBI" id="CHEBI:18420"/>
    </cofactor>
</comment>
<evidence type="ECO:0000256" key="5">
    <source>
        <dbReference type="ARBA" id="ARBA00022679"/>
    </source>
</evidence>
<dbReference type="Gene3D" id="3.10.520.10">
    <property type="entry name" value="ApbE-like domains"/>
    <property type="match status" value="2"/>
</dbReference>
<evidence type="ECO:0000313" key="12">
    <source>
        <dbReference type="Proteomes" id="UP001323798"/>
    </source>
</evidence>
<dbReference type="PANTHER" id="PTHR30040">
    <property type="entry name" value="THIAMINE BIOSYNTHESIS LIPOPROTEIN APBE"/>
    <property type="match status" value="1"/>
</dbReference>
<dbReference type="SUPFAM" id="SSF143631">
    <property type="entry name" value="ApbE-like"/>
    <property type="match status" value="1"/>
</dbReference>
<evidence type="ECO:0000256" key="7">
    <source>
        <dbReference type="ARBA" id="ARBA00022827"/>
    </source>
</evidence>
<evidence type="ECO:0000256" key="8">
    <source>
        <dbReference type="ARBA" id="ARBA00022842"/>
    </source>
</evidence>